<dbReference type="Gene3D" id="1.10.580.10">
    <property type="entry name" value="Citrate Synthase, domain 1"/>
    <property type="match status" value="1"/>
</dbReference>
<dbReference type="UniPathway" id="UPA00223">
    <property type="reaction ID" value="UER00717"/>
</dbReference>
<evidence type="ECO:0000256" key="5">
    <source>
        <dbReference type="ARBA" id="ARBA00049288"/>
    </source>
</evidence>
<protein>
    <recommendedName>
        <fullName evidence="6 7">Citrate synthase</fullName>
    </recommendedName>
</protein>
<dbReference type="InterPro" id="IPR024176">
    <property type="entry name" value="Citrate_synthase_bac-typ"/>
</dbReference>
<name>A0A149V1V8_9PROT</name>
<feature type="active site" evidence="8">
    <location>
        <position position="371"/>
    </location>
</feature>
<dbReference type="EMBL" id="LHZZ01000624">
    <property type="protein sequence ID" value="KXV74158.1"/>
    <property type="molecule type" value="Genomic_DNA"/>
</dbReference>
<dbReference type="Gene3D" id="1.10.230.10">
    <property type="entry name" value="Cytochrome P450-Terp, domain 2"/>
    <property type="match status" value="1"/>
</dbReference>
<keyword evidence="3 9" id="KW-0816">Tricarboxylic acid cycle</keyword>
<evidence type="ECO:0000313" key="12">
    <source>
        <dbReference type="Proteomes" id="UP000075538"/>
    </source>
</evidence>
<evidence type="ECO:0000256" key="8">
    <source>
        <dbReference type="PIRSR" id="PIRSR001369-1"/>
    </source>
</evidence>
<feature type="active site" evidence="8">
    <location>
        <position position="313"/>
    </location>
</feature>
<dbReference type="AlphaFoldDB" id="A0A149V1V8"/>
<dbReference type="InterPro" id="IPR010953">
    <property type="entry name" value="Citrate_synthase_typ-I"/>
</dbReference>
<dbReference type="PIRSF" id="PIRSF001369">
    <property type="entry name" value="Citrate_synth"/>
    <property type="match status" value="1"/>
</dbReference>
<dbReference type="InterPro" id="IPR016142">
    <property type="entry name" value="Citrate_synth-like_lrg_a-sub"/>
</dbReference>
<evidence type="ECO:0000313" key="11">
    <source>
        <dbReference type="EMBL" id="KXV74158.1"/>
    </source>
</evidence>
<reference evidence="11 12" key="1">
    <citation type="submission" date="2015-06" db="EMBL/GenBank/DDBJ databases">
        <title>Improved classification and identification of acetic acid bacteria using matrix-assisted laser desorption/ionization time-of-flight mass spectrometry; Gluconobacter nephelii and Gluconobacter uchimurae are later heterotypic synonyms of Gluconobacter japonicus and Gluconobacter oxydans, respectively.</title>
        <authorList>
            <person name="Li L."/>
            <person name="Cleenwerck I."/>
            <person name="De Vuyst L."/>
            <person name="Vandamme P."/>
        </authorList>
    </citation>
    <scope>NUCLEOTIDE SEQUENCE [LARGE SCALE GENOMIC DNA]</scope>
    <source>
        <strain evidence="11 12">LMG 1604</strain>
    </source>
</reference>
<dbReference type="Pfam" id="PF00285">
    <property type="entry name" value="Citrate_synt"/>
    <property type="match status" value="1"/>
</dbReference>
<organism evidence="11 12">
    <name type="scientific">Acetobacter malorum</name>
    <dbReference type="NCBI Taxonomy" id="178901"/>
    <lineage>
        <taxon>Bacteria</taxon>
        <taxon>Pseudomonadati</taxon>
        <taxon>Pseudomonadota</taxon>
        <taxon>Alphaproteobacteria</taxon>
        <taxon>Acetobacterales</taxon>
        <taxon>Acetobacteraceae</taxon>
        <taxon>Acetobacter</taxon>
    </lineage>
</organism>
<comment type="caution">
    <text evidence="11">The sequence shown here is derived from an EMBL/GenBank/DDBJ whole genome shotgun (WGS) entry which is preliminary data.</text>
</comment>
<keyword evidence="11" id="KW-0012">Acyltransferase</keyword>
<dbReference type="PANTHER" id="PTHR42871">
    <property type="entry name" value="CITRATE SYNTHASE"/>
    <property type="match status" value="1"/>
</dbReference>
<evidence type="ECO:0000256" key="6">
    <source>
        <dbReference type="NCBIfam" id="TIGR01798"/>
    </source>
</evidence>
<dbReference type="InterPro" id="IPR019810">
    <property type="entry name" value="Citrate_synthase_AS"/>
</dbReference>
<dbReference type="SUPFAM" id="SSF48256">
    <property type="entry name" value="Citrate synthase"/>
    <property type="match status" value="1"/>
</dbReference>
<dbReference type="Proteomes" id="UP000075538">
    <property type="component" value="Unassembled WGS sequence"/>
</dbReference>
<evidence type="ECO:0000256" key="3">
    <source>
        <dbReference type="ARBA" id="ARBA00022532"/>
    </source>
</evidence>
<evidence type="ECO:0000256" key="2">
    <source>
        <dbReference type="ARBA" id="ARBA00010566"/>
    </source>
</evidence>
<dbReference type="FunFam" id="1.10.230.10:FF:000002">
    <property type="entry name" value="Citrate synthase"/>
    <property type="match status" value="1"/>
</dbReference>
<dbReference type="GO" id="GO:0036440">
    <property type="term" value="F:citrate synthase activity"/>
    <property type="evidence" value="ECO:0007669"/>
    <property type="project" value="UniProtKB-EC"/>
</dbReference>
<keyword evidence="4 7" id="KW-0808">Transferase</keyword>
<dbReference type="GO" id="GO:0005737">
    <property type="term" value="C:cytoplasm"/>
    <property type="evidence" value="ECO:0007669"/>
    <property type="project" value="InterPro"/>
</dbReference>
<comment type="pathway">
    <text evidence="1 9">Carbohydrate metabolism; tricarboxylic acid cycle; isocitrate from oxaloacetate: step 1/2.</text>
</comment>
<gene>
    <name evidence="11" type="primary">gltA</name>
    <name evidence="11" type="ORF">AD953_12900</name>
</gene>
<dbReference type="CDD" id="cd06114">
    <property type="entry name" value="EcCS_like"/>
    <property type="match status" value="1"/>
</dbReference>
<dbReference type="NCBIfam" id="TIGR01798">
    <property type="entry name" value="cit_synth_I"/>
    <property type="match status" value="1"/>
</dbReference>
<proteinExistence type="inferred from homology"/>
<dbReference type="Gene3D" id="2.20.28.60">
    <property type="match status" value="1"/>
</dbReference>
<dbReference type="PATRIC" id="fig|178901.15.peg.86"/>
<dbReference type="InterPro" id="IPR002020">
    <property type="entry name" value="Citrate_synthase"/>
</dbReference>
<evidence type="ECO:0000256" key="10">
    <source>
        <dbReference type="RuleBase" id="RU003406"/>
    </source>
</evidence>
<dbReference type="PANTHER" id="PTHR42871:SF1">
    <property type="entry name" value="CITRATE SYNTHASE"/>
    <property type="match status" value="1"/>
</dbReference>
<dbReference type="InterPro" id="IPR016143">
    <property type="entry name" value="Citrate_synth-like_sm_a-sub"/>
</dbReference>
<evidence type="ECO:0000256" key="1">
    <source>
        <dbReference type="ARBA" id="ARBA00004751"/>
    </source>
</evidence>
<dbReference type="RefSeq" id="WP_061491741.1">
    <property type="nucleotide sequence ID" value="NZ_CALAZD010000128.1"/>
</dbReference>
<sequence>MSASQNEGQRSNATLSLGGRTAELPVLSGTIGPDVVDIRKLPAEMGVFTYDPGYGETASCSSKITFIDGDKGVLLHRGYPIAQLAENASYEEVIYLLLNGELPNEGDFQKFSKTLTNHTLLHEQIRNFFNGFRRDAHPMAILCGTVGALSAFYPDASDIAIKSNRDLAAMRLIAKIPTIAAWAYKYTQGEAFIYPRNDLNYAENFLSMMFARVSEPYKINPVLARAMNRILILHADHEQNASTSTVRMAGSTGANPFACISAGIAALWGPAHGGANEAVLKMLASIGSKENIPDFIAKVKDKSSGVKLMGFGHRVYKNFDPRAKIMQQTCHEVLGELGIKDDPLLDLAIELEKIAINDDYFVQRKLYPNVDFYSGIILKAMGIPTSMFTVLFAVARTTGWVSQWKEMIEEPGQRICRPRQLYTGSAERDFVALDKR</sequence>
<dbReference type="PROSITE" id="PS00480">
    <property type="entry name" value="CITRATE_SYNTHASE"/>
    <property type="match status" value="1"/>
</dbReference>
<dbReference type="NCBIfam" id="NF004126">
    <property type="entry name" value="PRK05614.1"/>
    <property type="match status" value="1"/>
</dbReference>
<dbReference type="GO" id="GO:0006099">
    <property type="term" value="P:tricarboxylic acid cycle"/>
    <property type="evidence" value="ECO:0007669"/>
    <property type="project" value="UniProtKB-UniRule"/>
</dbReference>
<comment type="catalytic activity">
    <reaction evidence="5 9">
        <text>oxaloacetate + acetyl-CoA + H2O = citrate + CoA + H(+)</text>
        <dbReference type="Rhea" id="RHEA:16845"/>
        <dbReference type="ChEBI" id="CHEBI:15377"/>
        <dbReference type="ChEBI" id="CHEBI:15378"/>
        <dbReference type="ChEBI" id="CHEBI:16452"/>
        <dbReference type="ChEBI" id="CHEBI:16947"/>
        <dbReference type="ChEBI" id="CHEBI:57287"/>
        <dbReference type="ChEBI" id="CHEBI:57288"/>
        <dbReference type="EC" id="2.3.3.16"/>
    </reaction>
</comment>
<evidence type="ECO:0000256" key="7">
    <source>
        <dbReference type="PIRNR" id="PIRNR001369"/>
    </source>
</evidence>
<evidence type="ECO:0000256" key="4">
    <source>
        <dbReference type="ARBA" id="ARBA00022679"/>
    </source>
</evidence>
<accession>A0A149V1V8</accession>
<comment type="similarity">
    <text evidence="2 7 10">Belongs to the citrate synthase family.</text>
</comment>
<dbReference type="PRINTS" id="PR00143">
    <property type="entry name" value="CITRTSNTHASE"/>
</dbReference>
<evidence type="ECO:0000256" key="9">
    <source>
        <dbReference type="RuleBase" id="RU003370"/>
    </source>
</evidence>
<dbReference type="InterPro" id="IPR036969">
    <property type="entry name" value="Citrate_synthase_sf"/>
</dbReference>